<dbReference type="Pfam" id="PF13191">
    <property type="entry name" value="AAA_16"/>
    <property type="match status" value="1"/>
</dbReference>
<dbReference type="eggNOG" id="KOG1840">
    <property type="taxonomic scope" value="Eukaryota"/>
</dbReference>
<dbReference type="InterPro" id="IPR027417">
    <property type="entry name" value="P-loop_NTPase"/>
</dbReference>
<dbReference type="Gene3D" id="3.40.50.300">
    <property type="entry name" value="P-loop containing nucleotide triphosphate hydrolases"/>
    <property type="match status" value="1"/>
</dbReference>
<dbReference type="InterPro" id="IPR041664">
    <property type="entry name" value="AAA_16"/>
</dbReference>
<dbReference type="PANTHER" id="PTHR45641:SF19">
    <property type="entry name" value="NEPHROCYSTIN-3"/>
    <property type="match status" value="1"/>
</dbReference>
<evidence type="ECO:0000259" key="3">
    <source>
        <dbReference type="Pfam" id="PF13191"/>
    </source>
</evidence>
<dbReference type="Proteomes" id="UP000054408">
    <property type="component" value="Unassembled WGS sequence"/>
</dbReference>
<reference evidence="4 5" key="1">
    <citation type="submission" date="2010-05" db="EMBL/GenBank/DDBJ databases">
        <title>The Genome Sequence of Thecamonas trahens ATCC 50062.</title>
        <authorList>
            <consortium name="The Broad Institute Genome Sequencing Platform"/>
            <person name="Russ C."/>
            <person name="Cuomo C."/>
            <person name="Shea T."/>
            <person name="Young S.K."/>
            <person name="Zeng Q."/>
            <person name="Koehrsen M."/>
            <person name="Haas B."/>
            <person name="Borodovsky M."/>
            <person name="Guigo R."/>
            <person name="Alvarado L."/>
            <person name="Berlin A."/>
            <person name="Bochicchio J."/>
            <person name="Borenstein D."/>
            <person name="Chapman S."/>
            <person name="Chen Z."/>
            <person name="Freedman E."/>
            <person name="Gellesch M."/>
            <person name="Goldberg J."/>
            <person name="Griggs A."/>
            <person name="Gujja S."/>
            <person name="Heilman E."/>
            <person name="Heiman D."/>
            <person name="Hepburn T."/>
            <person name="Howarth C."/>
            <person name="Jen D."/>
            <person name="Larson L."/>
            <person name="Mehta T."/>
            <person name="Park D."/>
            <person name="Pearson M."/>
            <person name="Roberts A."/>
            <person name="Saif S."/>
            <person name="Shenoy N."/>
            <person name="Sisk P."/>
            <person name="Stolte C."/>
            <person name="Sykes S."/>
            <person name="Thomson T."/>
            <person name="Walk T."/>
            <person name="White J."/>
            <person name="Yandava C."/>
            <person name="Burger G."/>
            <person name="Gray M.W."/>
            <person name="Holland P.W.H."/>
            <person name="King N."/>
            <person name="Lang F.B.F."/>
            <person name="Roger A.J."/>
            <person name="Ruiz-Trillo I."/>
            <person name="Lander E."/>
            <person name="Nusbaum C."/>
        </authorList>
    </citation>
    <scope>NUCLEOTIDE SEQUENCE [LARGE SCALE GENOMIC DNA]</scope>
    <source>
        <strain evidence="4 5">ATCC 50062</strain>
    </source>
</reference>
<dbReference type="SUPFAM" id="SSF52540">
    <property type="entry name" value="P-loop containing nucleoside triphosphate hydrolases"/>
    <property type="match status" value="1"/>
</dbReference>
<keyword evidence="5" id="KW-1185">Reference proteome</keyword>
<name>A0A0L0D206_THETB</name>
<dbReference type="Pfam" id="PF13424">
    <property type="entry name" value="TPR_12"/>
    <property type="match status" value="2"/>
</dbReference>
<evidence type="ECO:0000313" key="4">
    <source>
        <dbReference type="EMBL" id="KNC46150.1"/>
    </source>
</evidence>
<feature type="domain" description="Orc1-like AAA ATPase" evidence="3">
    <location>
        <begin position="653"/>
        <end position="778"/>
    </location>
</feature>
<accession>A0A0L0D206</accession>
<dbReference type="Pfam" id="PF13374">
    <property type="entry name" value="TPR_10"/>
    <property type="match status" value="1"/>
</dbReference>
<dbReference type="InterPro" id="IPR011990">
    <property type="entry name" value="TPR-like_helical_dom_sf"/>
</dbReference>
<keyword evidence="2" id="KW-0802">TPR repeat</keyword>
<evidence type="ECO:0000256" key="1">
    <source>
        <dbReference type="ARBA" id="ARBA00022737"/>
    </source>
</evidence>
<dbReference type="EMBL" id="GL349433">
    <property type="protein sequence ID" value="KNC46150.1"/>
    <property type="molecule type" value="Genomic_DNA"/>
</dbReference>
<evidence type="ECO:0000313" key="5">
    <source>
        <dbReference type="Proteomes" id="UP000054408"/>
    </source>
</evidence>
<organism evidence="4 5">
    <name type="scientific">Thecamonas trahens ATCC 50062</name>
    <dbReference type="NCBI Taxonomy" id="461836"/>
    <lineage>
        <taxon>Eukaryota</taxon>
        <taxon>Apusozoa</taxon>
        <taxon>Apusomonadida</taxon>
        <taxon>Apusomonadidae</taxon>
        <taxon>Thecamonas</taxon>
    </lineage>
</organism>
<protein>
    <submittedName>
        <fullName evidence="4">Tetratricopeptide TPR_2 repeat protein</fullName>
    </submittedName>
</protein>
<dbReference type="InterPro" id="IPR019734">
    <property type="entry name" value="TPR_rpt"/>
</dbReference>
<dbReference type="GeneID" id="25560083"/>
<dbReference type="Gene3D" id="1.25.40.10">
    <property type="entry name" value="Tetratricopeptide repeat domain"/>
    <property type="match status" value="1"/>
</dbReference>
<dbReference type="RefSeq" id="XP_013763126.1">
    <property type="nucleotide sequence ID" value="XM_013907672.1"/>
</dbReference>
<dbReference type="STRING" id="461836.A0A0L0D206"/>
<dbReference type="PANTHER" id="PTHR45641">
    <property type="entry name" value="TETRATRICOPEPTIDE REPEAT PROTEIN (AFU_ORTHOLOGUE AFUA_6G03870)"/>
    <property type="match status" value="1"/>
</dbReference>
<dbReference type="SUPFAM" id="SSF48452">
    <property type="entry name" value="TPR-like"/>
    <property type="match status" value="2"/>
</dbReference>
<dbReference type="OrthoDB" id="626167at2759"/>
<evidence type="ECO:0000256" key="2">
    <source>
        <dbReference type="ARBA" id="ARBA00022803"/>
    </source>
</evidence>
<keyword evidence="1" id="KW-0677">Repeat</keyword>
<dbReference type="SMART" id="SM00028">
    <property type="entry name" value="TPR"/>
    <property type="match status" value="4"/>
</dbReference>
<sequence>MAAHMVTLNRTDHAFCMYSAVTSRAEPLLSDFVKGVFAAGFSPVADRTWFQALKTTLTRTMSVHLKTVDDVLDVYSATFLLRKQFKLVLAVLGWLPESENAAHLHKAVDTIFYSRNWISHGSLRLGEAERAVNALKHILRTISPFRLESVLEAVRGVEEKYAPTPLADVTGVLAQVCAGLVARPSEIDALEWVKDQADEVTLSDVEYAYVVMRRGFAELFNAFRSVLHDCRITKPDEAHVLCCFDCKMMVLKCRDFPFDTEAQLSNSERASKDALTTHLGKEGCTACAETVAWCCHDVASLKNHLDKCTIGDSACGNGMGDLTIDLMALVKQRHNMAHGSADATGWVVLNRLGALKRVLDALATRTYLSDDRASHVGACAASVANEMDQLTSVLRDSVGGCVEERIEAVLEQLGSSFQPVVIKCPVVKATPLPTNIDAAQHALGGCLVCVWHGKIPQLSDGAARDTMLTQLRVLRVAVAKERKTYRLRSLTEIAAKIHELANKSKTDKARADLESMLQLVGVSTEMSDDELGETVLSWIDSLDVCVCHAPVRSAIVEPATCSCEKELLALVPKRERALFGRDRIQAACVALNDDELPTKFARLATFLQAMDCEVARDVFARSGKVIARVMAMRTTVPFGFLRREIAGVDAKYVGRHDKVKQLTDAFEAAAASDGRGPVQAFMVCGETGMGKTTTVVEALRQHHRNGRVLAEKGKWVLHMRVQGRMVHEALDELAAIAREQRAALGVAADVVDDGEYVESLVKFCRRDETVWVLVVDDVLACSVWNEICGKFAGVPGGVVVGTSLADESVWAEAAVDIVRLEPLTRDEAKVLAKRVGLDLEPDVWDEVAAFCDKTLQNLPLAVRLFFTQARNRCGVEIQSLMQDPVFVLEGGEEHLRGVLGTMRLALRGLDDNARGMMAVLAVIDVDRVPTFLLDGRVIDGLVMEPVDGVPLSKGLAADRAALVLRQEGLVRLMSDERGRVWYQTHALIREAVRVALGGDVVSNGGVVASRLIGARVKYDGERVPELVFGELADVLETVWRANWPEADVWVLSVGERLAHAHVMLDRVMGWADAGVARHDKDECSLVSFRNLRGRVHQSRGQYGEALAEYRAVLAVGEREDVLGPEHPSTLTTRHGIAGVLEAQGQYAEALAEYRAVLAVQEREDVLGPEHPSTLTTRHNIAVVLEAQGQYAEALAEYRAVLAVREREDVLGPEHPSTLTTRHGIAGVLEAQGQYAEALAEYRAVLAVQEREDVLGPEHPSTLTTRHNIAGVLEAQGQYAEALAE</sequence>
<proteinExistence type="predicted"/>
<gene>
    <name evidence="4" type="ORF">AMSG_00268</name>
</gene>